<reference evidence="2" key="1">
    <citation type="journal article" date="2015" name="Nature">
        <title>Complex archaea that bridge the gap between prokaryotes and eukaryotes.</title>
        <authorList>
            <person name="Spang A."/>
            <person name="Saw J.H."/>
            <person name="Jorgensen S.L."/>
            <person name="Zaremba-Niedzwiedzka K."/>
            <person name="Martijn J."/>
            <person name="Lind A.E."/>
            <person name="van Eijk R."/>
            <person name="Schleper C."/>
            <person name="Guy L."/>
            <person name="Ettema T.J."/>
        </authorList>
    </citation>
    <scope>NUCLEOTIDE SEQUENCE</scope>
</reference>
<evidence type="ECO:0000313" key="2">
    <source>
        <dbReference type="EMBL" id="KKL47442.1"/>
    </source>
</evidence>
<feature type="region of interest" description="Disordered" evidence="1">
    <location>
        <begin position="1"/>
        <end position="22"/>
    </location>
</feature>
<gene>
    <name evidence="2" type="ORF">LCGC14_2335520</name>
</gene>
<organism evidence="2">
    <name type="scientific">marine sediment metagenome</name>
    <dbReference type="NCBI Taxonomy" id="412755"/>
    <lineage>
        <taxon>unclassified sequences</taxon>
        <taxon>metagenomes</taxon>
        <taxon>ecological metagenomes</taxon>
    </lineage>
</organism>
<proteinExistence type="predicted"/>
<name>A0A0F9F8M0_9ZZZZ</name>
<sequence length="92" mass="10332">MNKEQDVRGGPGLVGTEMEEQRVADAAQKQMTEVYEFQDITLHLLSFSRPSKVRIVIDEKFVRLYVGPRDWQFDRITKECAGSGVGLGPCGD</sequence>
<dbReference type="EMBL" id="LAZR01033664">
    <property type="protein sequence ID" value="KKL47442.1"/>
    <property type="molecule type" value="Genomic_DNA"/>
</dbReference>
<accession>A0A0F9F8M0</accession>
<evidence type="ECO:0000256" key="1">
    <source>
        <dbReference type="SAM" id="MobiDB-lite"/>
    </source>
</evidence>
<dbReference type="AlphaFoldDB" id="A0A0F9F8M0"/>
<protein>
    <submittedName>
        <fullName evidence="2">Uncharacterized protein</fullName>
    </submittedName>
</protein>
<comment type="caution">
    <text evidence="2">The sequence shown here is derived from an EMBL/GenBank/DDBJ whole genome shotgun (WGS) entry which is preliminary data.</text>
</comment>